<dbReference type="CDD" id="cd00207">
    <property type="entry name" value="fer2"/>
    <property type="match status" value="1"/>
</dbReference>
<dbReference type="Pfam" id="PF00111">
    <property type="entry name" value="Fer2"/>
    <property type="match status" value="1"/>
</dbReference>
<dbReference type="STRING" id="1817772.A2527_13390"/>
<gene>
    <name evidence="2" type="ORF">A2527_13390</name>
</gene>
<evidence type="ECO:0000313" key="3">
    <source>
        <dbReference type="Proteomes" id="UP000178449"/>
    </source>
</evidence>
<comment type="caution">
    <text evidence="2">The sequence shown here is derived from an EMBL/GenBank/DDBJ whole genome shotgun (WGS) entry which is preliminary data.</text>
</comment>
<dbReference type="Gene3D" id="3.10.20.30">
    <property type="match status" value="1"/>
</dbReference>
<dbReference type="GO" id="GO:0051536">
    <property type="term" value="F:iron-sulfur cluster binding"/>
    <property type="evidence" value="ECO:0007669"/>
    <property type="project" value="InterPro"/>
</dbReference>
<evidence type="ECO:0000313" key="2">
    <source>
        <dbReference type="EMBL" id="OGG93240.1"/>
    </source>
</evidence>
<dbReference type="EMBL" id="MFNE01000052">
    <property type="protein sequence ID" value="OGG93240.1"/>
    <property type="molecule type" value="Genomic_DNA"/>
</dbReference>
<feature type="domain" description="2Fe-2S ferredoxin-type" evidence="1">
    <location>
        <begin position="5"/>
        <end position="96"/>
    </location>
</feature>
<sequence length="96" mass="10532">MVIKKNFLVLLEPSGVQFEVGPGETLVEAAQRLGVDQLRFGCQLGGCGRCKLQVLTGEYQHEDLSWIHVSKEEESKGITLACCTRALGDLVITQEL</sequence>
<dbReference type="InterPro" id="IPR012675">
    <property type="entry name" value="Beta-grasp_dom_sf"/>
</dbReference>
<dbReference type="PROSITE" id="PS51085">
    <property type="entry name" value="2FE2S_FER_2"/>
    <property type="match status" value="1"/>
</dbReference>
<dbReference type="AlphaFoldDB" id="A0A1F6G551"/>
<organism evidence="2 3">
    <name type="scientific">Candidatus Lambdaproteobacteria bacterium RIFOXYD2_FULL_50_16</name>
    <dbReference type="NCBI Taxonomy" id="1817772"/>
    <lineage>
        <taxon>Bacteria</taxon>
        <taxon>Pseudomonadati</taxon>
        <taxon>Pseudomonadota</taxon>
        <taxon>Candidatus Lambdaproteobacteria</taxon>
    </lineage>
</organism>
<dbReference type="Proteomes" id="UP000178449">
    <property type="component" value="Unassembled WGS sequence"/>
</dbReference>
<dbReference type="InterPro" id="IPR001041">
    <property type="entry name" value="2Fe-2S_ferredoxin-type"/>
</dbReference>
<dbReference type="InterPro" id="IPR036010">
    <property type="entry name" value="2Fe-2S_ferredoxin-like_sf"/>
</dbReference>
<protein>
    <recommendedName>
        <fullName evidence="1">2Fe-2S ferredoxin-type domain-containing protein</fullName>
    </recommendedName>
</protein>
<accession>A0A1F6G551</accession>
<dbReference type="SUPFAM" id="SSF54292">
    <property type="entry name" value="2Fe-2S ferredoxin-like"/>
    <property type="match status" value="1"/>
</dbReference>
<name>A0A1F6G551_9PROT</name>
<proteinExistence type="predicted"/>
<reference evidence="2 3" key="1">
    <citation type="journal article" date="2016" name="Nat. Commun.">
        <title>Thousands of microbial genomes shed light on interconnected biogeochemical processes in an aquifer system.</title>
        <authorList>
            <person name="Anantharaman K."/>
            <person name="Brown C.T."/>
            <person name="Hug L.A."/>
            <person name="Sharon I."/>
            <person name="Castelle C.J."/>
            <person name="Probst A.J."/>
            <person name="Thomas B.C."/>
            <person name="Singh A."/>
            <person name="Wilkins M.J."/>
            <person name="Karaoz U."/>
            <person name="Brodie E.L."/>
            <person name="Williams K.H."/>
            <person name="Hubbard S.S."/>
            <person name="Banfield J.F."/>
        </authorList>
    </citation>
    <scope>NUCLEOTIDE SEQUENCE [LARGE SCALE GENOMIC DNA]</scope>
</reference>
<evidence type="ECO:0000259" key="1">
    <source>
        <dbReference type="PROSITE" id="PS51085"/>
    </source>
</evidence>